<name>A0A0L0P6E5_CANAR</name>
<protein>
    <submittedName>
        <fullName evidence="1">Uncharacterized protein</fullName>
    </submittedName>
</protein>
<reference evidence="2" key="1">
    <citation type="journal article" date="2015" name="BMC Genomics">
        <title>Draft genome of a commonly misdiagnosed multidrug resistant pathogen Candida auris.</title>
        <authorList>
            <person name="Chatterjee S."/>
            <person name="Alampalli S.V."/>
            <person name="Nageshan R.K."/>
            <person name="Chettiar S.T."/>
            <person name="Joshi S."/>
            <person name="Tatu U.S."/>
        </authorList>
    </citation>
    <scope>NUCLEOTIDE SEQUENCE [LARGE SCALE GENOMIC DNA]</scope>
    <source>
        <strain evidence="2">6684</strain>
    </source>
</reference>
<accession>A0A0L0P6E5</accession>
<dbReference type="VEuPathDB" id="FungiDB:QG37_01298"/>
<dbReference type="AlphaFoldDB" id="A0A0L0P6E5"/>
<dbReference type="EMBL" id="LGST01000008">
    <property type="protein sequence ID" value="KNE01948.1"/>
    <property type="molecule type" value="Genomic_DNA"/>
</dbReference>
<proteinExistence type="predicted"/>
<comment type="caution">
    <text evidence="1">The sequence shown here is derived from an EMBL/GenBank/DDBJ whole genome shotgun (WGS) entry which is preliminary data.</text>
</comment>
<sequence length="78" mass="8607">MATASICGARLRWHWARQSAAQKMAPRAPRVPLLALAAGPFSLPRCPEPQKQLQAKKVCDEELGQFEQCTAASVNTMW</sequence>
<organism evidence="1 2">
    <name type="scientific">Candidozyma auris</name>
    <name type="common">Yeast</name>
    <name type="synonym">Candida auris</name>
    <dbReference type="NCBI Taxonomy" id="498019"/>
    <lineage>
        <taxon>Eukaryota</taxon>
        <taxon>Fungi</taxon>
        <taxon>Dikarya</taxon>
        <taxon>Ascomycota</taxon>
        <taxon>Saccharomycotina</taxon>
        <taxon>Pichiomycetes</taxon>
        <taxon>Metschnikowiaceae</taxon>
        <taxon>Candidozyma</taxon>
    </lineage>
</organism>
<dbReference type="Proteomes" id="UP000037122">
    <property type="component" value="Unassembled WGS sequence"/>
</dbReference>
<evidence type="ECO:0000313" key="1">
    <source>
        <dbReference type="EMBL" id="KNE01948.1"/>
    </source>
</evidence>
<evidence type="ECO:0000313" key="2">
    <source>
        <dbReference type="Proteomes" id="UP000037122"/>
    </source>
</evidence>
<gene>
    <name evidence="1" type="ORF">QG37_01298</name>
</gene>